<comment type="cofactor">
    <cofactor evidence="1">
        <name>Mg(2+)</name>
        <dbReference type="ChEBI" id="CHEBI:18420"/>
    </cofactor>
</comment>
<dbReference type="GO" id="GO:0006753">
    <property type="term" value="P:nucleoside phosphate metabolic process"/>
    <property type="evidence" value="ECO:0007669"/>
    <property type="project" value="TreeGrafter"/>
</dbReference>
<name>A0AAN2CAN4_UNVUL</name>
<gene>
    <name evidence="5" type="ORF">WPS_31360</name>
</gene>
<protein>
    <submittedName>
        <fullName evidence="5">NUDIX hydrolase</fullName>
    </submittedName>
</protein>
<dbReference type="InterPro" id="IPR020084">
    <property type="entry name" value="NUDIX_hydrolase_CS"/>
</dbReference>
<dbReference type="InterPro" id="IPR000086">
    <property type="entry name" value="NUDIX_hydrolase_dom"/>
</dbReference>
<dbReference type="InterPro" id="IPR020476">
    <property type="entry name" value="Nudix_hydrolase"/>
</dbReference>
<dbReference type="InterPro" id="IPR015797">
    <property type="entry name" value="NUDIX_hydrolase-like_dom_sf"/>
</dbReference>
<organism evidence="5 6">
    <name type="scientific">Vulcanimicrobium alpinum</name>
    <dbReference type="NCBI Taxonomy" id="3016050"/>
    <lineage>
        <taxon>Bacteria</taxon>
        <taxon>Bacillati</taxon>
        <taxon>Vulcanimicrobiota</taxon>
        <taxon>Vulcanimicrobiia</taxon>
        <taxon>Vulcanimicrobiales</taxon>
        <taxon>Vulcanimicrobiaceae</taxon>
        <taxon>Vulcanimicrobium</taxon>
    </lineage>
</organism>
<feature type="domain" description="Nudix hydrolase" evidence="4">
    <location>
        <begin position="32"/>
        <end position="166"/>
    </location>
</feature>
<dbReference type="PANTHER" id="PTHR11839">
    <property type="entry name" value="UDP/ADP-SUGAR PYROPHOSPHATASE"/>
    <property type="match status" value="1"/>
</dbReference>
<dbReference type="GO" id="GO:0016462">
    <property type="term" value="F:pyrophosphatase activity"/>
    <property type="evidence" value="ECO:0007669"/>
    <property type="project" value="UniProtKB-ARBA"/>
</dbReference>
<sequence length="170" mass="19301">MQTRRVYDGRVLNLRLDTLTGTNGTPHEVEIVEHSEAVVVIVRPQPHTMLLVKQYRHPVGRETWEVVAGGMDPGETPEEAAIRELREETGYRARRVERLWSAFSAPGFCEELLHFCLVDGYEIGDAEPDEHEEIEIGIFALDDLWRKIRADELPDAKSQVAVLWALSGRA</sequence>
<accession>A0AAN2CAN4</accession>
<dbReference type="CDD" id="cd03424">
    <property type="entry name" value="NUDIX_ADPRase_Nudt5_UGPPase_Nudt14"/>
    <property type="match status" value="1"/>
</dbReference>
<evidence type="ECO:0000256" key="2">
    <source>
        <dbReference type="ARBA" id="ARBA00022801"/>
    </source>
</evidence>
<reference evidence="5 6" key="1">
    <citation type="journal article" date="2022" name="ISME Commun">
        <title>Vulcanimicrobium alpinus gen. nov. sp. nov., the first cultivated representative of the candidate phylum 'Eremiobacterota', is a metabolically versatile aerobic anoxygenic phototroph.</title>
        <authorList>
            <person name="Yabe S."/>
            <person name="Muto K."/>
            <person name="Abe K."/>
            <person name="Yokota A."/>
            <person name="Staudigel H."/>
            <person name="Tebo B.M."/>
        </authorList>
    </citation>
    <scope>NUCLEOTIDE SEQUENCE [LARGE SCALE GENOMIC DNA]</scope>
    <source>
        <strain evidence="5 6">WC8-2</strain>
    </source>
</reference>
<dbReference type="Proteomes" id="UP001317532">
    <property type="component" value="Chromosome"/>
</dbReference>
<keyword evidence="6" id="KW-1185">Reference proteome</keyword>
<evidence type="ECO:0000256" key="1">
    <source>
        <dbReference type="ARBA" id="ARBA00001946"/>
    </source>
</evidence>
<evidence type="ECO:0000259" key="4">
    <source>
        <dbReference type="PROSITE" id="PS51462"/>
    </source>
</evidence>
<dbReference type="SUPFAM" id="SSF55811">
    <property type="entry name" value="Nudix"/>
    <property type="match status" value="1"/>
</dbReference>
<dbReference type="PROSITE" id="PS51462">
    <property type="entry name" value="NUDIX"/>
    <property type="match status" value="1"/>
</dbReference>
<dbReference type="GO" id="GO:0019693">
    <property type="term" value="P:ribose phosphate metabolic process"/>
    <property type="evidence" value="ECO:0007669"/>
    <property type="project" value="TreeGrafter"/>
</dbReference>
<dbReference type="KEGG" id="vab:WPS_31360"/>
<dbReference type="PRINTS" id="PR00502">
    <property type="entry name" value="NUDIXFAMILY"/>
</dbReference>
<evidence type="ECO:0000313" key="5">
    <source>
        <dbReference type="EMBL" id="BDE07860.1"/>
    </source>
</evidence>
<dbReference type="AlphaFoldDB" id="A0AAN2CAN4"/>
<dbReference type="Gene3D" id="3.90.79.10">
    <property type="entry name" value="Nucleoside Triphosphate Pyrophosphohydrolase"/>
    <property type="match status" value="1"/>
</dbReference>
<evidence type="ECO:0000313" key="6">
    <source>
        <dbReference type="Proteomes" id="UP001317532"/>
    </source>
</evidence>
<dbReference type="EMBL" id="AP025523">
    <property type="protein sequence ID" value="BDE07860.1"/>
    <property type="molecule type" value="Genomic_DNA"/>
</dbReference>
<keyword evidence="2 3" id="KW-0378">Hydrolase</keyword>
<dbReference type="PROSITE" id="PS00893">
    <property type="entry name" value="NUDIX_BOX"/>
    <property type="match status" value="1"/>
</dbReference>
<dbReference type="Pfam" id="PF00293">
    <property type="entry name" value="NUDIX"/>
    <property type="match status" value="1"/>
</dbReference>
<dbReference type="PANTHER" id="PTHR11839:SF18">
    <property type="entry name" value="NUDIX HYDROLASE DOMAIN-CONTAINING PROTEIN"/>
    <property type="match status" value="1"/>
</dbReference>
<proteinExistence type="inferred from homology"/>
<comment type="similarity">
    <text evidence="3">Belongs to the Nudix hydrolase family.</text>
</comment>
<evidence type="ECO:0000256" key="3">
    <source>
        <dbReference type="RuleBase" id="RU003476"/>
    </source>
</evidence>